<dbReference type="Gene3D" id="2.40.50.1020">
    <property type="entry name" value="LytTr DNA-binding domain"/>
    <property type="match status" value="1"/>
</dbReference>
<dbReference type="PANTHER" id="PTHR37299:SF4">
    <property type="entry name" value="TRANSCRIPTIONAL REGULATOR"/>
    <property type="match status" value="1"/>
</dbReference>
<dbReference type="EMBL" id="FNWT01000014">
    <property type="protein sequence ID" value="SEH69901.1"/>
    <property type="molecule type" value="Genomic_DNA"/>
</dbReference>
<evidence type="ECO:0000259" key="1">
    <source>
        <dbReference type="PROSITE" id="PS50930"/>
    </source>
</evidence>
<evidence type="ECO:0000313" key="4">
    <source>
        <dbReference type="Proteomes" id="UP000199128"/>
    </source>
</evidence>
<accession>A0A1H9R6H4</accession>
<evidence type="ECO:0000313" key="3">
    <source>
        <dbReference type="EMBL" id="SER67649.1"/>
    </source>
</evidence>
<dbReference type="Proteomes" id="UP000199128">
    <property type="component" value="Unassembled WGS sequence"/>
</dbReference>
<dbReference type="Proteomes" id="UP000199135">
    <property type="component" value="Unassembled WGS sequence"/>
</dbReference>
<evidence type="ECO:0000313" key="5">
    <source>
        <dbReference type="Proteomes" id="UP000199135"/>
    </source>
</evidence>
<gene>
    <name evidence="3" type="ORF">SAMN05216446_1699</name>
    <name evidence="2" type="ORF">SAMN05216447_11424</name>
</gene>
<dbReference type="SMART" id="SM00850">
    <property type="entry name" value="LytTR"/>
    <property type="match status" value="1"/>
</dbReference>
<feature type="domain" description="HTH LytTR-type" evidence="1">
    <location>
        <begin position="46"/>
        <end position="145"/>
    </location>
</feature>
<dbReference type="GO" id="GO:0000156">
    <property type="term" value="F:phosphorelay response regulator activity"/>
    <property type="evidence" value="ECO:0007669"/>
    <property type="project" value="InterPro"/>
</dbReference>
<dbReference type="AlphaFoldDB" id="A0A1H9R6H4"/>
<keyword evidence="5" id="KW-1185">Reference proteome</keyword>
<dbReference type="InterPro" id="IPR007492">
    <property type="entry name" value="LytTR_DNA-bd_dom"/>
</dbReference>
<name>A0A1H9R6H4_9ACTN</name>
<reference evidence="3" key="1">
    <citation type="submission" date="2016-10" db="EMBL/GenBank/DDBJ databases">
        <authorList>
            <person name="de Groot N.N."/>
        </authorList>
    </citation>
    <scope>NUCLEOTIDE SEQUENCE [LARGE SCALE GENOMIC DNA]</scope>
    <source>
        <strain evidence="3">KHGC19</strain>
    </source>
</reference>
<sequence>MKITIDEQPGMMGVDVTIACGKTDQQVLDIVARLRMFDRKVTGGSNGSTHIVSAEDVLYVESVDKHTFFYTKEAVYETPLRLYEMEDRLRECDFMRVAKGCVVNFQKIASLKPDVNGRIIATMTNGERVVISRQYAPAVKRKLGLM</sequence>
<dbReference type="InterPro" id="IPR046947">
    <property type="entry name" value="LytR-like"/>
</dbReference>
<proteinExistence type="predicted"/>
<organism evidence="3 4">
    <name type="scientific">Parafannyhessea umbonata</name>
    <dbReference type="NCBI Taxonomy" id="604330"/>
    <lineage>
        <taxon>Bacteria</taxon>
        <taxon>Bacillati</taxon>
        <taxon>Actinomycetota</taxon>
        <taxon>Coriobacteriia</taxon>
        <taxon>Coriobacteriales</taxon>
        <taxon>Atopobiaceae</taxon>
        <taxon>Parafannyhessea</taxon>
    </lineage>
</organism>
<reference evidence="4 5" key="2">
    <citation type="submission" date="2016-10" db="EMBL/GenBank/DDBJ databases">
        <authorList>
            <person name="Varghese N."/>
            <person name="Submissions S."/>
        </authorList>
    </citation>
    <scope>NUCLEOTIDE SEQUENCE [LARGE SCALE GENOMIC DNA]</scope>
    <source>
        <strain evidence="4">KHGC19</strain>
        <strain evidence="2 5">WCP15</strain>
    </source>
</reference>
<dbReference type="PROSITE" id="PS50930">
    <property type="entry name" value="HTH_LYTTR"/>
    <property type="match status" value="1"/>
</dbReference>
<dbReference type="EMBL" id="FOGP01000007">
    <property type="protein sequence ID" value="SER67649.1"/>
    <property type="molecule type" value="Genomic_DNA"/>
</dbReference>
<dbReference type="PANTHER" id="PTHR37299">
    <property type="entry name" value="TRANSCRIPTIONAL REGULATOR-RELATED"/>
    <property type="match status" value="1"/>
</dbReference>
<dbReference type="RefSeq" id="WP_078687717.1">
    <property type="nucleotide sequence ID" value="NZ_FNWT01000014.1"/>
</dbReference>
<protein>
    <submittedName>
        <fullName evidence="3">Transcriptional regulator, LytTR family</fullName>
    </submittedName>
</protein>
<dbReference type="Pfam" id="PF04397">
    <property type="entry name" value="LytTR"/>
    <property type="match status" value="1"/>
</dbReference>
<dbReference type="GO" id="GO:0003677">
    <property type="term" value="F:DNA binding"/>
    <property type="evidence" value="ECO:0007669"/>
    <property type="project" value="InterPro"/>
</dbReference>
<evidence type="ECO:0000313" key="2">
    <source>
        <dbReference type="EMBL" id="SEH69901.1"/>
    </source>
</evidence>